<dbReference type="SUPFAM" id="SSF55729">
    <property type="entry name" value="Acyl-CoA N-acyltransferases (Nat)"/>
    <property type="match status" value="1"/>
</dbReference>
<dbReference type="InterPro" id="IPR016181">
    <property type="entry name" value="Acyl_CoA_acyltransferase"/>
</dbReference>
<dbReference type="OrthoDB" id="3747845at2"/>
<dbReference type="RefSeq" id="WP_070939935.1">
    <property type="nucleotide sequence ID" value="NZ_MLIK01000024.1"/>
</dbReference>
<proteinExistence type="predicted"/>
<dbReference type="AlphaFoldDB" id="A0A1S1L8Z6"/>
<protein>
    <submittedName>
        <fullName evidence="1">Uncharacterized protein</fullName>
    </submittedName>
</protein>
<dbReference type="EMBL" id="MLIK01000024">
    <property type="protein sequence ID" value="OHU19288.1"/>
    <property type="molecule type" value="Genomic_DNA"/>
</dbReference>
<comment type="caution">
    <text evidence="1">The sequence shown here is derived from an EMBL/GenBank/DDBJ whole genome shotgun (WGS) entry which is preliminary data.</text>
</comment>
<organism evidence="1 2">
    <name type="scientific">Mycobacteroides franklinii</name>
    <dbReference type="NCBI Taxonomy" id="948102"/>
    <lineage>
        <taxon>Bacteria</taxon>
        <taxon>Bacillati</taxon>
        <taxon>Actinomycetota</taxon>
        <taxon>Actinomycetes</taxon>
        <taxon>Mycobacteriales</taxon>
        <taxon>Mycobacteriaceae</taxon>
        <taxon>Mycobacteroides</taxon>
    </lineage>
</organism>
<reference evidence="1 2" key="1">
    <citation type="submission" date="2016-10" db="EMBL/GenBank/DDBJ databases">
        <title>Evaluation of Human, Veterinary and Environmental Mycobacterium chelonae Isolates by Core Genome Phylogenomic Analysis, Targeted Gene Comparison, and Anti-microbial Susceptibility Patterns: A Tale of Mistaken Identities.</title>
        <authorList>
            <person name="Fogelson S.B."/>
            <person name="Camus A.C."/>
            <person name="Lorenz W."/>
            <person name="Vasireddy R."/>
            <person name="Vasireddy S."/>
            <person name="Smith T."/>
            <person name="Brown-Elliott B.A."/>
            <person name="Wallace R.J.Jr."/>
            <person name="Hasan N.A."/>
            <person name="Reischl U."/>
            <person name="Sanchez S."/>
        </authorList>
    </citation>
    <scope>NUCLEOTIDE SEQUENCE [LARGE SCALE GENOMIC DNA]</scope>
    <source>
        <strain evidence="1 2">1559</strain>
    </source>
</reference>
<name>A0A1S1L8Z6_9MYCO</name>
<dbReference type="GeneID" id="57169646"/>
<dbReference type="Proteomes" id="UP000179616">
    <property type="component" value="Unassembled WGS sequence"/>
</dbReference>
<gene>
    <name evidence="1" type="ORF">BKG76_22765</name>
</gene>
<sequence length="383" mass="41768">MRSKFRAESSVDLGPVTIDGITVALRPPRLADGRSWRETALAFTERLSPAFHRDDMDWESAHSPVMWVDSWRSSIADARAGGVSYLLVRIDDGVERVVGHFLMAGRDFRTGGAEISTWAVDIPPVVSVWAQLTTVLSAFDANPDLPHALAPTAVSNARANRFVKSLGWIQLQTRRALRPYDGQVSDHHIWFLANTPEYRDSVKQRLAEIPTTRTHLAVPAARLPGAGYLAAWARFVAIRARQRLNSALRTATPEPLFEISSAGGEVVRIEPDGHGRYRVTIIGRPAGSIEVYSDIGTSTTELVPRLGSWVSDDARVSAVSGLASHLAGRPDGSRRTVVATLETDTTLADRLAALGFADEGAAPPTLGEDGANRRMWTLLRNPE</sequence>
<dbReference type="STRING" id="948102.BKG76_22765"/>
<evidence type="ECO:0000313" key="1">
    <source>
        <dbReference type="EMBL" id="OHU19288.1"/>
    </source>
</evidence>
<accession>A0A1S1L8Z6</accession>
<evidence type="ECO:0000313" key="2">
    <source>
        <dbReference type="Proteomes" id="UP000179616"/>
    </source>
</evidence>